<evidence type="ECO:0000313" key="2">
    <source>
        <dbReference type="Proteomes" id="UP000187001"/>
    </source>
</evidence>
<organism evidence="1 2">
    <name type="scientific">Mycolicibacterium fortuitum</name>
    <name type="common">Mycobacterium fortuitum</name>
    <dbReference type="NCBI Taxonomy" id="1766"/>
    <lineage>
        <taxon>Bacteria</taxon>
        <taxon>Bacillati</taxon>
        <taxon>Actinomycetota</taxon>
        <taxon>Actinomycetes</taxon>
        <taxon>Mycobacteriales</taxon>
        <taxon>Mycobacteriaceae</taxon>
        <taxon>Mycolicibacterium</taxon>
    </lineage>
</organism>
<gene>
    <name evidence="1" type="ORF">A5742_16405</name>
</gene>
<dbReference type="EMBL" id="MBER01000004">
    <property type="protein sequence ID" value="OMC52530.1"/>
    <property type="molecule type" value="Genomic_DNA"/>
</dbReference>
<evidence type="ECO:0000313" key="1">
    <source>
        <dbReference type="EMBL" id="OMC52530.1"/>
    </source>
</evidence>
<dbReference type="AlphaFoldDB" id="A0ABD6QUB6"/>
<name>A0ABD6QUB6_MYCFO</name>
<comment type="caution">
    <text evidence="1">The sequence shown here is derived from an EMBL/GenBank/DDBJ whole genome shotgun (WGS) entry which is preliminary data.</text>
</comment>
<reference evidence="1 2" key="1">
    <citation type="submission" date="2016-07" db="EMBL/GenBank/DDBJ databases">
        <authorList>
            <person name="Sutton G."/>
            <person name="Brinkac L."/>
            <person name="Sanka R."/>
            <person name="Adams M."/>
            <person name="Lau E."/>
            <person name="Kumar A."/>
            <person name="Macaden R."/>
        </authorList>
    </citation>
    <scope>NUCLEOTIDE SEQUENCE [LARGE SCALE GENOMIC DNA]</scope>
    <source>
        <strain evidence="1 2">GA-0871</strain>
    </source>
</reference>
<protein>
    <submittedName>
        <fullName evidence="1">Uncharacterized protein</fullName>
    </submittedName>
</protein>
<dbReference type="Proteomes" id="UP000187001">
    <property type="component" value="Unassembled WGS sequence"/>
</dbReference>
<proteinExistence type="predicted"/>
<sequence length="97" mass="11084">MCSPELTRGMCQICTGTLTPDTTHVDRYGNVWDVHKGVCAIHAGEVPHGHEFTYGWFMRRIHSASTQSVRQEIIKAFYKWVKEIADEDHYDMSGPTN</sequence>
<accession>A0ABD6QUB6</accession>